<keyword evidence="4" id="KW-0997">Cell inner membrane</keyword>
<keyword evidence="9" id="KW-0645">Protease</keyword>
<proteinExistence type="inferred from homology"/>
<comment type="function">
    <text evidence="9">Plays an essential role in type IV pili and type II pseudopili formation by proteolytically removing the leader sequence from substrate proteins and subsequently monomethylating the alpha-amino group of the newly exposed N-terminal phenylalanine.</text>
</comment>
<evidence type="ECO:0000256" key="10">
    <source>
        <dbReference type="SAM" id="Phobius"/>
    </source>
</evidence>
<keyword evidence="9" id="KW-0511">Multifunctional enzyme</keyword>
<dbReference type="AlphaFoldDB" id="A0A928WZP9"/>
<evidence type="ECO:0000256" key="6">
    <source>
        <dbReference type="ARBA" id="ARBA00022989"/>
    </source>
</evidence>
<evidence type="ECO:0000256" key="4">
    <source>
        <dbReference type="ARBA" id="ARBA00022519"/>
    </source>
</evidence>
<keyword evidence="14" id="KW-1185">Reference proteome</keyword>
<dbReference type="EC" id="2.1.1.-" evidence="9"/>
<keyword evidence="5 9" id="KW-0812">Transmembrane</keyword>
<keyword evidence="3" id="KW-1003">Cell membrane</keyword>
<feature type="domain" description="Prepilin type IV endopeptidase peptidase" evidence="11">
    <location>
        <begin position="113"/>
        <end position="221"/>
    </location>
</feature>
<dbReference type="GO" id="GO:0004190">
    <property type="term" value="F:aspartic-type endopeptidase activity"/>
    <property type="evidence" value="ECO:0007669"/>
    <property type="project" value="UniProtKB-EC"/>
</dbReference>
<dbReference type="EMBL" id="JADEXP010000035">
    <property type="protein sequence ID" value="MBE9066292.1"/>
    <property type="molecule type" value="Genomic_DNA"/>
</dbReference>
<dbReference type="PANTHER" id="PTHR30487">
    <property type="entry name" value="TYPE 4 PREPILIN-LIKE PROTEINS LEADER PEPTIDE-PROCESSING ENZYME"/>
    <property type="match status" value="1"/>
</dbReference>
<dbReference type="PRINTS" id="PR00864">
    <property type="entry name" value="PREPILNPTASE"/>
</dbReference>
<evidence type="ECO:0000256" key="5">
    <source>
        <dbReference type="ARBA" id="ARBA00022692"/>
    </source>
</evidence>
<evidence type="ECO:0000313" key="13">
    <source>
        <dbReference type="EMBL" id="MBE9066292.1"/>
    </source>
</evidence>
<evidence type="ECO:0000313" key="14">
    <source>
        <dbReference type="Proteomes" id="UP000615026"/>
    </source>
</evidence>
<evidence type="ECO:0000256" key="2">
    <source>
        <dbReference type="ARBA" id="ARBA00005801"/>
    </source>
</evidence>
<dbReference type="GO" id="GO:0006465">
    <property type="term" value="P:signal peptide processing"/>
    <property type="evidence" value="ECO:0007669"/>
    <property type="project" value="TreeGrafter"/>
</dbReference>
<dbReference type="InterPro" id="IPR010627">
    <property type="entry name" value="Prepilin_pept_A24_N"/>
</dbReference>
<feature type="transmembrane region" description="Helical" evidence="10">
    <location>
        <begin position="156"/>
        <end position="182"/>
    </location>
</feature>
<protein>
    <recommendedName>
        <fullName evidence="9">Prepilin leader peptidase/N-methyltransferase</fullName>
        <ecNumber evidence="9">2.1.1.-</ecNumber>
        <ecNumber evidence="9">3.4.23.43</ecNumber>
    </recommendedName>
</protein>
<dbReference type="GO" id="GO:0008168">
    <property type="term" value="F:methyltransferase activity"/>
    <property type="evidence" value="ECO:0007669"/>
    <property type="project" value="UniProtKB-KW"/>
</dbReference>
<gene>
    <name evidence="13" type="ORF">IQ260_06465</name>
</gene>
<keyword evidence="9" id="KW-0489">Methyltransferase</keyword>
<keyword evidence="9" id="KW-0808">Transferase</keyword>
<feature type="domain" description="Prepilin peptidase A24 N-terminal" evidence="12">
    <location>
        <begin position="18"/>
        <end position="101"/>
    </location>
</feature>
<sequence>MAVDWLLYSWLPYAFVFVLGASIGSFLNVVIYRLPAGISLLSPPSRCPRCLTRLKPYDNVPIVGWLWLRGRCRYCRVRISPRYPGVEFCSGLLFLTLFLRFGWSLETPVYWGLISWLVALTLIDMDTLTLPNSLTMSGVCLGWLAQGGLATDRWEALAASVAASILGLWLFDGISLLGAVAMGKTAMGGGDGKLAAMIGAWLGWQGLLLSVLLASLLGTLAGGLGIWLGWLNRRQPIPFGPFLAFGAGISLFFGNALIQGYLSLFF</sequence>
<dbReference type="InterPro" id="IPR000045">
    <property type="entry name" value="Prepilin_IV_endopep_pep"/>
</dbReference>
<dbReference type="Pfam" id="PF06750">
    <property type="entry name" value="A24_N_bact"/>
    <property type="match status" value="1"/>
</dbReference>
<comment type="subcellular location">
    <subcellularLocation>
        <location evidence="1">Cell inner membrane</location>
        <topology evidence="1">Multi-pass membrane protein</topology>
    </subcellularLocation>
    <subcellularLocation>
        <location evidence="9">Cell membrane</location>
        <topology evidence="9">Multi-pass membrane protein</topology>
    </subcellularLocation>
</comment>
<dbReference type="InterPro" id="IPR050882">
    <property type="entry name" value="Prepilin_peptidase/N-MTase"/>
</dbReference>
<comment type="similarity">
    <text evidence="2 8">Belongs to the peptidase A24 family.</text>
</comment>
<dbReference type="EC" id="3.4.23.43" evidence="9"/>
<dbReference type="GO" id="GO:0005886">
    <property type="term" value="C:plasma membrane"/>
    <property type="evidence" value="ECO:0007669"/>
    <property type="project" value="UniProtKB-SubCell"/>
</dbReference>
<name>A0A928WZP9_LEPEC</name>
<dbReference type="GO" id="GO:0032259">
    <property type="term" value="P:methylation"/>
    <property type="evidence" value="ECO:0007669"/>
    <property type="project" value="UniProtKB-KW"/>
</dbReference>
<dbReference type="Gene3D" id="1.20.120.1220">
    <property type="match status" value="1"/>
</dbReference>
<evidence type="ECO:0000256" key="9">
    <source>
        <dbReference type="RuleBase" id="RU003794"/>
    </source>
</evidence>
<feature type="transmembrane region" description="Helical" evidence="10">
    <location>
        <begin position="242"/>
        <end position="262"/>
    </location>
</feature>
<evidence type="ECO:0000256" key="7">
    <source>
        <dbReference type="ARBA" id="ARBA00023136"/>
    </source>
</evidence>
<keyword evidence="7 10" id="KW-0472">Membrane</keyword>
<dbReference type="Pfam" id="PF01478">
    <property type="entry name" value="Peptidase_A24"/>
    <property type="match status" value="1"/>
</dbReference>
<keyword evidence="9" id="KW-0378">Hydrolase</keyword>
<dbReference type="RefSeq" id="WP_193991944.1">
    <property type="nucleotide sequence ID" value="NZ_JADEXP010000035.1"/>
</dbReference>
<keyword evidence="6 10" id="KW-1133">Transmembrane helix</keyword>
<feature type="transmembrane region" description="Helical" evidence="10">
    <location>
        <begin position="202"/>
        <end position="230"/>
    </location>
</feature>
<comment type="caution">
    <text evidence="13">The sequence shown here is derived from an EMBL/GenBank/DDBJ whole genome shotgun (WGS) entry which is preliminary data.</text>
</comment>
<accession>A0A928WZP9</accession>
<dbReference type="Proteomes" id="UP000615026">
    <property type="component" value="Unassembled WGS sequence"/>
</dbReference>
<dbReference type="InterPro" id="IPR014032">
    <property type="entry name" value="Peptidase_A24A_bac"/>
</dbReference>
<organism evidence="13 14">
    <name type="scientific">Leptolyngbya cf. ectocarpi LEGE 11479</name>
    <dbReference type="NCBI Taxonomy" id="1828722"/>
    <lineage>
        <taxon>Bacteria</taxon>
        <taxon>Bacillati</taxon>
        <taxon>Cyanobacteriota</taxon>
        <taxon>Cyanophyceae</taxon>
        <taxon>Leptolyngbyales</taxon>
        <taxon>Leptolyngbyaceae</taxon>
        <taxon>Leptolyngbya group</taxon>
        <taxon>Leptolyngbya</taxon>
    </lineage>
</organism>
<evidence type="ECO:0000256" key="3">
    <source>
        <dbReference type="ARBA" id="ARBA00022475"/>
    </source>
</evidence>
<feature type="transmembrane region" description="Helical" evidence="10">
    <location>
        <begin position="12"/>
        <end position="32"/>
    </location>
</feature>
<evidence type="ECO:0000259" key="12">
    <source>
        <dbReference type="Pfam" id="PF06750"/>
    </source>
</evidence>
<comment type="catalytic activity">
    <reaction evidence="9">
        <text>Typically cleaves a -Gly-|-Phe- bond to release an N-terminal, basic peptide of 5-8 residues from type IV prepilin, and then N-methylates the new N-terminal amino group, the methyl donor being S-adenosyl-L-methionine.</text>
        <dbReference type="EC" id="3.4.23.43"/>
    </reaction>
</comment>
<feature type="transmembrane region" description="Helical" evidence="10">
    <location>
        <begin position="109"/>
        <end position="128"/>
    </location>
</feature>
<evidence type="ECO:0000256" key="1">
    <source>
        <dbReference type="ARBA" id="ARBA00004429"/>
    </source>
</evidence>
<evidence type="ECO:0000256" key="8">
    <source>
        <dbReference type="RuleBase" id="RU003793"/>
    </source>
</evidence>
<evidence type="ECO:0000259" key="11">
    <source>
        <dbReference type="Pfam" id="PF01478"/>
    </source>
</evidence>
<dbReference type="PANTHER" id="PTHR30487:SF0">
    <property type="entry name" value="PREPILIN LEADER PEPTIDASE_N-METHYLTRANSFERASE-RELATED"/>
    <property type="match status" value="1"/>
</dbReference>
<reference evidence="13" key="1">
    <citation type="submission" date="2020-10" db="EMBL/GenBank/DDBJ databases">
        <authorList>
            <person name="Castelo-Branco R."/>
            <person name="Eusebio N."/>
            <person name="Adriana R."/>
            <person name="Vieira A."/>
            <person name="Brugerolle De Fraissinette N."/>
            <person name="Rezende De Castro R."/>
            <person name="Schneider M.P."/>
            <person name="Vasconcelos V."/>
            <person name="Leao P.N."/>
        </authorList>
    </citation>
    <scope>NUCLEOTIDE SEQUENCE</scope>
    <source>
        <strain evidence="13">LEGE 11479</strain>
    </source>
</reference>